<evidence type="ECO:0000256" key="5">
    <source>
        <dbReference type="ARBA" id="ARBA00022679"/>
    </source>
</evidence>
<evidence type="ECO:0000256" key="8">
    <source>
        <dbReference type="ARBA" id="ARBA00022840"/>
    </source>
</evidence>
<dbReference type="STRING" id="1223802.SUTH_00191"/>
<evidence type="ECO:0000256" key="7">
    <source>
        <dbReference type="ARBA" id="ARBA00022741"/>
    </source>
</evidence>
<keyword evidence="8 11" id="KW-0067">ATP-binding</keyword>
<dbReference type="Proteomes" id="UP000031637">
    <property type="component" value="Chromosome"/>
</dbReference>
<evidence type="ECO:0000313" key="13">
    <source>
        <dbReference type="EMBL" id="BAO28010.1"/>
    </source>
</evidence>
<evidence type="ECO:0000259" key="12">
    <source>
        <dbReference type="Pfam" id="PF01467"/>
    </source>
</evidence>
<dbReference type="InterPro" id="IPR005248">
    <property type="entry name" value="NadD/NMNAT"/>
</dbReference>
<reference evidence="13 14" key="1">
    <citation type="journal article" date="2014" name="Syst. Appl. Microbiol.">
        <title>Complete genomes of freshwater sulfur oxidizers Sulfuricella denitrificans skB26 and Sulfuritalea hydrogenivorans sk43H: genetic insights into the sulfur oxidation pathway of betaproteobacteria.</title>
        <authorList>
            <person name="Watanabe T."/>
            <person name="Kojima H."/>
            <person name="Fukui M."/>
        </authorList>
    </citation>
    <scope>NUCLEOTIDE SEQUENCE [LARGE SCALE GENOMIC DNA]</scope>
    <source>
        <strain evidence="13">DSM22779</strain>
    </source>
</reference>
<dbReference type="Pfam" id="PF01467">
    <property type="entry name" value="CTP_transf_like"/>
    <property type="match status" value="1"/>
</dbReference>
<evidence type="ECO:0000256" key="1">
    <source>
        <dbReference type="ARBA" id="ARBA00002324"/>
    </source>
</evidence>
<dbReference type="KEGG" id="shd:SUTH_00191"/>
<dbReference type="InterPro" id="IPR014729">
    <property type="entry name" value="Rossmann-like_a/b/a_fold"/>
</dbReference>
<dbReference type="GO" id="GO:0004515">
    <property type="term" value="F:nicotinate-nucleotide adenylyltransferase activity"/>
    <property type="evidence" value="ECO:0007669"/>
    <property type="project" value="UniProtKB-UniRule"/>
</dbReference>
<dbReference type="NCBIfam" id="NF000840">
    <property type="entry name" value="PRK00071.1-3"/>
    <property type="match status" value="1"/>
</dbReference>
<keyword evidence="5 11" id="KW-0808">Transferase</keyword>
<evidence type="ECO:0000256" key="3">
    <source>
        <dbReference type="ARBA" id="ARBA00009014"/>
    </source>
</evidence>
<dbReference type="RefSeq" id="WP_041096378.1">
    <property type="nucleotide sequence ID" value="NZ_AP012547.1"/>
</dbReference>
<comment type="similarity">
    <text evidence="3 11">Belongs to the NadD family.</text>
</comment>
<keyword evidence="6 11" id="KW-0548">Nucleotidyltransferase</keyword>
<keyword evidence="14" id="KW-1185">Reference proteome</keyword>
<dbReference type="GO" id="GO:0005524">
    <property type="term" value="F:ATP binding"/>
    <property type="evidence" value="ECO:0007669"/>
    <property type="project" value="UniProtKB-KW"/>
</dbReference>
<gene>
    <name evidence="11" type="primary">nadD</name>
    <name evidence="13" type="ORF">SUTH_00191</name>
</gene>
<evidence type="ECO:0000256" key="9">
    <source>
        <dbReference type="ARBA" id="ARBA00023027"/>
    </source>
</evidence>
<evidence type="ECO:0000256" key="10">
    <source>
        <dbReference type="ARBA" id="ARBA00048721"/>
    </source>
</evidence>
<dbReference type="CDD" id="cd02165">
    <property type="entry name" value="NMNAT"/>
    <property type="match status" value="1"/>
</dbReference>
<dbReference type="UniPathway" id="UPA00253">
    <property type="reaction ID" value="UER00332"/>
</dbReference>
<dbReference type="NCBIfam" id="TIGR00482">
    <property type="entry name" value="nicotinate (nicotinamide) nucleotide adenylyltransferase"/>
    <property type="match status" value="1"/>
</dbReference>
<comment type="catalytic activity">
    <reaction evidence="10 11">
        <text>nicotinate beta-D-ribonucleotide + ATP + H(+) = deamido-NAD(+) + diphosphate</text>
        <dbReference type="Rhea" id="RHEA:22860"/>
        <dbReference type="ChEBI" id="CHEBI:15378"/>
        <dbReference type="ChEBI" id="CHEBI:30616"/>
        <dbReference type="ChEBI" id="CHEBI:33019"/>
        <dbReference type="ChEBI" id="CHEBI:57502"/>
        <dbReference type="ChEBI" id="CHEBI:58437"/>
        <dbReference type="EC" id="2.7.7.18"/>
    </reaction>
</comment>
<dbReference type="GO" id="GO:0009435">
    <property type="term" value="P:NAD+ biosynthetic process"/>
    <property type="evidence" value="ECO:0007669"/>
    <property type="project" value="UniProtKB-UniRule"/>
</dbReference>
<comment type="pathway">
    <text evidence="2 11">Cofactor biosynthesis; NAD(+) biosynthesis; deamido-NAD(+) from nicotinate D-ribonucleotide: step 1/1.</text>
</comment>
<dbReference type="EMBL" id="AP012547">
    <property type="protein sequence ID" value="BAO28010.1"/>
    <property type="molecule type" value="Genomic_DNA"/>
</dbReference>
<evidence type="ECO:0000256" key="4">
    <source>
        <dbReference type="ARBA" id="ARBA00022642"/>
    </source>
</evidence>
<keyword evidence="7 11" id="KW-0547">Nucleotide-binding</keyword>
<dbReference type="PANTHER" id="PTHR39321:SF3">
    <property type="entry name" value="PHOSPHOPANTETHEINE ADENYLYLTRANSFERASE"/>
    <property type="match status" value="1"/>
</dbReference>
<dbReference type="Gene3D" id="3.40.50.620">
    <property type="entry name" value="HUPs"/>
    <property type="match status" value="1"/>
</dbReference>
<dbReference type="HAMAP" id="MF_00244">
    <property type="entry name" value="NaMN_adenylyltr"/>
    <property type="match status" value="1"/>
</dbReference>
<dbReference type="SUPFAM" id="SSF52374">
    <property type="entry name" value="Nucleotidylyl transferase"/>
    <property type="match status" value="1"/>
</dbReference>
<name>W0SB89_9PROT</name>
<dbReference type="NCBIfam" id="NF000839">
    <property type="entry name" value="PRK00071.1-1"/>
    <property type="match status" value="1"/>
</dbReference>
<evidence type="ECO:0000256" key="2">
    <source>
        <dbReference type="ARBA" id="ARBA00005019"/>
    </source>
</evidence>
<evidence type="ECO:0000256" key="11">
    <source>
        <dbReference type="HAMAP-Rule" id="MF_00244"/>
    </source>
</evidence>
<dbReference type="EC" id="2.7.7.18" evidence="11"/>
<sequence length="235" mass="25254">MSDAGTGVLGLFGGTFDPLHIAHLRLAIEAREELGLADVRFIPAGNPALRDAPHCPAVHRLAMVERALATMPGFSVDASEVLSAEAAPGPSYTIDTLERQRRLQGAQRPLVLLLGADAFARLEAWHRWRELFELAHIAVATRPGHELRVMRSGIPGDGAGDTALDREFAARRGAAADLAGAPAGRIVPFAITALEVSASAIRRRLAQGLSVRHLVPDAVLDYIDSHQIYRTQHGH</sequence>
<dbReference type="HOGENOM" id="CLU_069765_0_0_4"/>
<dbReference type="AlphaFoldDB" id="W0SB89"/>
<feature type="domain" description="Cytidyltransferase-like" evidence="12">
    <location>
        <begin position="11"/>
        <end position="204"/>
    </location>
</feature>
<dbReference type="OrthoDB" id="5295945at2"/>
<evidence type="ECO:0000313" key="14">
    <source>
        <dbReference type="Proteomes" id="UP000031637"/>
    </source>
</evidence>
<protein>
    <recommendedName>
        <fullName evidence="11">Probable nicotinate-nucleotide adenylyltransferase</fullName>
        <ecNumber evidence="11">2.7.7.18</ecNumber>
    </recommendedName>
    <alternativeName>
        <fullName evidence="11">Deamido-NAD(+) diphosphorylase</fullName>
    </alternativeName>
    <alternativeName>
        <fullName evidence="11">Deamido-NAD(+) pyrophosphorylase</fullName>
    </alternativeName>
    <alternativeName>
        <fullName evidence="11">Nicotinate mononucleotide adenylyltransferase</fullName>
        <shortName evidence="11">NaMN adenylyltransferase</shortName>
    </alternativeName>
</protein>
<keyword evidence="4 11" id="KW-0662">Pyridine nucleotide biosynthesis</keyword>
<dbReference type="PANTHER" id="PTHR39321">
    <property type="entry name" value="NICOTINATE-NUCLEOTIDE ADENYLYLTRANSFERASE-RELATED"/>
    <property type="match status" value="1"/>
</dbReference>
<evidence type="ECO:0000256" key="6">
    <source>
        <dbReference type="ARBA" id="ARBA00022695"/>
    </source>
</evidence>
<comment type="function">
    <text evidence="1 11">Catalyzes the reversible adenylation of nicotinate mononucleotide (NaMN) to nicotinic acid adenine dinucleotide (NaAD).</text>
</comment>
<keyword evidence="9 11" id="KW-0520">NAD</keyword>
<organism evidence="13 14">
    <name type="scientific">Sulfuritalea hydrogenivorans sk43H</name>
    <dbReference type="NCBI Taxonomy" id="1223802"/>
    <lineage>
        <taxon>Bacteria</taxon>
        <taxon>Pseudomonadati</taxon>
        <taxon>Pseudomonadota</taxon>
        <taxon>Betaproteobacteria</taxon>
        <taxon>Nitrosomonadales</taxon>
        <taxon>Sterolibacteriaceae</taxon>
        <taxon>Sulfuritalea</taxon>
    </lineage>
</organism>
<accession>W0SB89</accession>
<dbReference type="InterPro" id="IPR004821">
    <property type="entry name" value="Cyt_trans-like"/>
</dbReference>
<proteinExistence type="inferred from homology"/>